<organism evidence="3 4">
    <name type="scientific">Aciduliprofundum boonei (strain DSM 19572 / T469)</name>
    <dbReference type="NCBI Taxonomy" id="439481"/>
    <lineage>
        <taxon>Archaea</taxon>
        <taxon>Methanobacteriati</taxon>
        <taxon>Thermoplasmatota</taxon>
        <taxon>DHVE2 group</taxon>
        <taxon>Candidatus Aciduliprofundum</taxon>
    </lineage>
</organism>
<dbReference type="Proteomes" id="UP000001400">
    <property type="component" value="Chromosome"/>
</dbReference>
<dbReference type="SUPFAM" id="SSF51905">
    <property type="entry name" value="FAD/NAD(P)-binding domain"/>
    <property type="match status" value="1"/>
</dbReference>
<dbReference type="InterPro" id="IPR006076">
    <property type="entry name" value="FAD-dep_OxRdtase"/>
</dbReference>
<dbReference type="AlphaFoldDB" id="D3TB59"/>
<dbReference type="InterPro" id="IPR041854">
    <property type="entry name" value="BFD-like_2Fe2S-bd_dom_sf"/>
</dbReference>
<dbReference type="InterPro" id="IPR036188">
    <property type="entry name" value="FAD/NAD-bd_sf"/>
</dbReference>
<dbReference type="Gene3D" id="3.50.50.60">
    <property type="entry name" value="FAD/NAD(P)-binding domain"/>
    <property type="match status" value="1"/>
</dbReference>
<dbReference type="PANTHER" id="PTHR42720:SF1">
    <property type="entry name" value="GLYCEROL 3-PHOSPHATE OXIDASE"/>
    <property type="match status" value="1"/>
</dbReference>
<dbReference type="CDD" id="cd19946">
    <property type="entry name" value="GlpA-like_Fer2_BFD-like"/>
    <property type="match status" value="1"/>
</dbReference>
<protein>
    <submittedName>
        <fullName evidence="3">FAD dependent oxidoreductase</fullName>
    </submittedName>
</protein>
<dbReference type="KEGG" id="abi:Aboo_1532"/>
<feature type="domain" description="FAD dependent oxidoreductase" evidence="1">
    <location>
        <begin position="3"/>
        <end position="355"/>
    </location>
</feature>
<dbReference type="Pfam" id="PF01266">
    <property type="entry name" value="DAO"/>
    <property type="match status" value="1"/>
</dbReference>
<accession>D3TB59</accession>
<dbReference type="SUPFAM" id="SSF54373">
    <property type="entry name" value="FAD-linked reductases, C-terminal domain"/>
    <property type="match status" value="1"/>
</dbReference>
<name>D3TB59_ACIB4</name>
<dbReference type="InterPro" id="IPR007419">
    <property type="entry name" value="BFD-like_2Fe2S-bd_dom"/>
</dbReference>
<dbReference type="InterPro" id="IPR052745">
    <property type="entry name" value="G3P_Oxidase/Oxidoreductase"/>
</dbReference>
<dbReference type="Gene3D" id="1.10.10.1100">
    <property type="entry name" value="BFD-like [2Fe-2S]-binding domain"/>
    <property type="match status" value="1"/>
</dbReference>
<dbReference type="GeneID" id="8828501"/>
<dbReference type="Gene3D" id="3.30.9.10">
    <property type="entry name" value="D-Amino Acid Oxidase, subunit A, domain 2"/>
    <property type="match status" value="1"/>
</dbReference>
<dbReference type="Pfam" id="PF04324">
    <property type="entry name" value="Fer2_BFD"/>
    <property type="match status" value="1"/>
</dbReference>
<dbReference type="RefSeq" id="WP_012997475.1">
    <property type="nucleotide sequence ID" value="NC_013926.1"/>
</dbReference>
<feature type="domain" description="BFD-like [2Fe-2S]-binding" evidence="2">
    <location>
        <begin position="403"/>
        <end position="461"/>
    </location>
</feature>
<keyword evidence="4" id="KW-1185">Reference proteome</keyword>
<evidence type="ECO:0000259" key="2">
    <source>
        <dbReference type="Pfam" id="PF04324"/>
    </source>
</evidence>
<proteinExistence type="predicted"/>
<dbReference type="HOGENOM" id="CLU_024775_3_1_2"/>
<dbReference type="PANTHER" id="PTHR42720">
    <property type="entry name" value="GLYCEROL-3-PHOSPHATE DEHYDROGENASE"/>
    <property type="match status" value="1"/>
</dbReference>
<sequence>MHKVIIIGAGITGMSIARELSKYDNLKITVIERKSDVGWGVSKANTALIHGGYDDDPDKYPVRAKLCVRGNEIWRKWVRELQIPSVWNGALVVAKNDDEMKELDILLKRGERNGVKDIRIIYRDELLEMELNLSPNSQGALWIPSVGQIAPIPAVIALAENAVDNGVKIIFDSPVEEVKVDNGAVKGVKVPDGFIEGDLIINAAGLYADEISKMAGLDYFKIYPRKGEYWLFDESAGPKPEHVLFPAPTKKTKGVVVTTEVSGHLMIGPNARDQEDKEDLSNTKEGLEEVWNKAKLLWPKLPPRGKVIRTFAGLRPETKNADFIIKAEEVYGFINVGGIRSPGLTAAPAIAMEVKEIIERDLGIELREKKNWNPYRKEITHFFMLSSKEINEKIKNNGAYGRIICKCNKVSEGDILEAIERMKKIGVKVPSIDSIKFRTKATTGTCQGGFCRVKIAAILAREYEQPMWNITLKGKGSEIGIGDVKVLLKEGGR</sequence>
<evidence type="ECO:0000313" key="4">
    <source>
        <dbReference type="Proteomes" id="UP000001400"/>
    </source>
</evidence>
<gene>
    <name evidence="3" type="ordered locus">Aboo_1532</name>
</gene>
<evidence type="ECO:0000313" key="3">
    <source>
        <dbReference type="EMBL" id="ADD09338.1"/>
    </source>
</evidence>
<reference evidence="3" key="1">
    <citation type="submission" date="2010-02" db="EMBL/GenBank/DDBJ databases">
        <title>Complete sequence of Aciduliprofundum boonei T469.</title>
        <authorList>
            <consortium name="US DOE Joint Genome Institute"/>
            <person name="Lucas S."/>
            <person name="Copeland A."/>
            <person name="Lapidus A."/>
            <person name="Cheng J.-F."/>
            <person name="Bruce D."/>
            <person name="Goodwin L."/>
            <person name="Pitluck S."/>
            <person name="Saunders E."/>
            <person name="Detter J.C."/>
            <person name="Han C."/>
            <person name="Tapia R."/>
            <person name="Land M."/>
            <person name="Hauser L."/>
            <person name="Kyrpides N."/>
            <person name="Mikhailova N."/>
            <person name="Flores G."/>
            <person name="Reysenbach A.-L."/>
            <person name="Woyke T."/>
        </authorList>
    </citation>
    <scope>NUCLEOTIDE SEQUENCE</scope>
    <source>
        <strain evidence="3">T469</strain>
    </source>
</reference>
<dbReference type="EMBL" id="CP001941">
    <property type="protein sequence ID" value="ADD09338.1"/>
    <property type="molecule type" value="Genomic_DNA"/>
</dbReference>
<evidence type="ECO:0000259" key="1">
    <source>
        <dbReference type="Pfam" id="PF01266"/>
    </source>
</evidence>